<reference evidence="2" key="1">
    <citation type="submission" date="2020-10" db="EMBL/GenBank/DDBJ databases">
        <title>Taxonomic study of unclassified bacteria belonging to the class Ktedonobacteria.</title>
        <authorList>
            <person name="Yabe S."/>
            <person name="Wang C.M."/>
            <person name="Zheng Y."/>
            <person name="Sakai Y."/>
            <person name="Cavaletti L."/>
            <person name="Monciardini P."/>
            <person name="Donadio S."/>
        </authorList>
    </citation>
    <scope>NUCLEOTIDE SEQUENCE</scope>
    <source>
        <strain evidence="2">ID150040</strain>
    </source>
</reference>
<keyword evidence="1" id="KW-1133">Transmembrane helix</keyword>
<comment type="caution">
    <text evidence="2">The sequence shown here is derived from an EMBL/GenBank/DDBJ whole genome shotgun (WGS) entry which is preliminary data.</text>
</comment>
<feature type="transmembrane region" description="Helical" evidence="1">
    <location>
        <begin position="350"/>
        <end position="367"/>
    </location>
</feature>
<feature type="transmembrane region" description="Helical" evidence="1">
    <location>
        <begin position="145"/>
        <end position="168"/>
    </location>
</feature>
<feature type="transmembrane region" description="Helical" evidence="1">
    <location>
        <begin position="180"/>
        <end position="196"/>
    </location>
</feature>
<feature type="transmembrane region" description="Helical" evidence="1">
    <location>
        <begin position="86"/>
        <end position="110"/>
    </location>
</feature>
<evidence type="ECO:0000313" key="3">
    <source>
        <dbReference type="Proteomes" id="UP000597444"/>
    </source>
</evidence>
<keyword evidence="3" id="KW-1185">Reference proteome</keyword>
<gene>
    <name evidence="2" type="ORF">KSF_020890</name>
</gene>
<keyword evidence="1" id="KW-0472">Membrane</keyword>
<feature type="transmembrane region" description="Helical" evidence="1">
    <location>
        <begin position="280"/>
        <end position="304"/>
    </location>
</feature>
<dbReference type="AlphaFoldDB" id="A0A8J3IKU6"/>
<feature type="transmembrane region" description="Helical" evidence="1">
    <location>
        <begin position="208"/>
        <end position="226"/>
    </location>
</feature>
<feature type="transmembrane region" description="Helical" evidence="1">
    <location>
        <begin position="28"/>
        <end position="45"/>
    </location>
</feature>
<dbReference type="RefSeq" id="WP_220202903.1">
    <property type="nucleotide sequence ID" value="NZ_BNJK01000001.1"/>
</dbReference>
<evidence type="ECO:0000313" key="2">
    <source>
        <dbReference type="EMBL" id="GHO92041.1"/>
    </source>
</evidence>
<protein>
    <submittedName>
        <fullName evidence="2">Uncharacterized protein</fullName>
    </submittedName>
</protein>
<accession>A0A8J3IKU6</accession>
<proteinExistence type="predicted"/>
<name>A0A8J3IKU6_9CHLR</name>
<dbReference type="EMBL" id="BNJK01000001">
    <property type="protein sequence ID" value="GHO92041.1"/>
    <property type="molecule type" value="Genomic_DNA"/>
</dbReference>
<sequence length="436" mass="49872">MLVKQTQETSSYVSEAAPSDRLLVCVRILWSLLIPSLVALSCFFFPRYLELMSTICHGSAATCSAFQPNMHTLQALHAIGLTLDRYVWISAVLMVASALVWWLVAAIIAWKNFNHWFALSVSLLAALQATMDTRPPDFLSPLPMLWQWVLMGFIGLVETMYPLLGVFFPDGKLAPRWTRWILIVWFSIGLPCNLLADMPSVSPEWQEWCGLVFSYCWYGCMAAVLVAQVYRYRHVYGPVERQQTKWVLFCGVLVVLQQTIQYSLQWIFPVLNEPGSLFNMFYYVAIRTFLSLLSLSILMAMLRYRLWDVDVFINRALVYGTLTIILVLVYVGLVLALGTLSRHLIGQSDAPAMIISTLIVVALLQPLRRRLQESIDRRFYRSKYNAAQVIAAFSATSHNRADPMELSTHLLKVVEDAMRPTHVSLWMRKSKQRKEQ</sequence>
<keyword evidence="1" id="KW-0812">Transmembrane</keyword>
<feature type="transmembrane region" description="Helical" evidence="1">
    <location>
        <begin position="246"/>
        <end position="268"/>
    </location>
</feature>
<organism evidence="2 3">
    <name type="scientific">Reticulibacter mediterranei</name>
    <dbReference type="NCBI Taxonomy" id="2778369"/>
    <lineage>
        <taxon>Bacteria</taxon>
        <taxon>Bacillati</taxon>
        <taxon>Chloroflexota</taxon>
        <taxon>Ktedonobacteria</taxon>
        <taxon>Ktedonobacterales</taxon>
        <taxon>Reticulibacteraceae</taxon>
        <taxon>Reticulibacter</taxon>
    </lineage>
</organism>
<evidence type="ECO:0000256" key="1">
    <source>
        <dbReference type="SAM" id="Phobius"/>
    </source>
</evidence>
<feature type="transmembrane region" description="Helical" evidence="1">
    <location>
        <begin position="316"/>
        <end position="338"/>
    </location>
</feature>
<dbReference type="Proteomes" id="UP000597444">
    <property type="component" value="Unassembled WGS sequence"/>
</dbReference>